<evidence type="ECO:0000256" key="1">
    <source>
        <dbReference type="SAM" id="Coils"/>
    </source>
</evidence>
<dbReference type="Gramene" id="Psat04G0506100-T3">
    <property type="protein sequence ID" value="KAI5421484.1"/>
    <property type="gene ID" value="KIW84_045061"/>
</dbReference>
<dbReference type="Proteomes" id="UP001058974">
    <property type="component" value="Chromosome 4"/>
</dbReference>
<gene>
    <name evidence="3" type="ORF">KIW84_045061</name>
</gene>
<evidence type="ECO:0000259" key="2">
    <source>
        <dbReference type="PROSITE" id="PS51297"/>
    </source>
</evidence>
<dbReference type="AlphaFoldDB" id="A0A9D4XI29"/>
<feature type="coiled-coil region" evidence="1">
    <location>
        <begin position="71"/>
        <end position="154"/>
    </location>
</feature>
<dbReference type="PROSITE" id="PS51257">
    <property type="entry name" value="PROKAR_LIPOPROTEIN"/>
    <property type="match status" value="1"/>
</dbReference>
<dbReference type="Pfam" id="PF01486">
    <property type="entry name" value="K-box"/>
    <property type="match status" value="1"/>
</dbReference>
<proteinExistence type="predicted"/>
<dbReference type="GO" id="GO:0005634">
    <property type="term" value="C:nucleus"/>
    <property type="evidence" value="ECO:0007669"/>
    <property type="project" value="InterPro"/>
</dbReference>
<name>A0A9D4XI29_PEA</name>
<sequence>MPRQLEVGVVALGLPKCYKPSGGSATMIGCAVAENGDLQHSFVFIQETIERYRSHTRIHNTPTTSESAENTQRLKEEVENMMKRIDLLEISKRKLLGGGLGSCSIDELQRMEQQLDRSITKIRVKKAEVFEEQIDQLKEKEKTLFAENTRLSEKYGSYSSQQAKKDDRKNIAEAEPILDVETELFIGLPATRTR</sequence>
<accession>A0A9D4XI29</accession>
<dbReference type="InterPro" id="IPR002487">
    <property type="entry name" value="TF_Kbox"/>
</dbReference>
<reference evidence="3 4" key="1">
    <citation type="journal article" date="2022" name="Nat. Genet.">
        <title>Improved pea reference genome and pan-genome highlight genomic features and evolutionary characteristics.</title>
        <authorList>
            <person name="Yang T."/>
            <person name="Liu R."/>
            <person name="Luo Y."/>
            <person name="Hu S."/>
            <person name="Wang D."/>
            <person name="Wang C."/>
            <person name="Pandey M.K."/>
            <person name="Ge S."/>
            <person name="Xu Q."/>
            <person name="Li N."/>
            <person name="Li G."/>
            <person name="Huang Y."/>
            <person name="Saxena R.K."/>
            <person name="Ji Y."/>
            <person name="Li M."/>
            <person name="Yan X."/>
            <person name="He Y."/>
            <person name="Liu Y."/>
            <person name="Wang X."/>
            <person name="Xiang C."/>
            <person name="Varshney R.K."/>
            <person name="Ding H."/>
            <person name="Gao S."/>
            <person name="Zong X."/>
        </authorList>
    </citation>
    <scope>NUCLEOTIDE SEQUENCE [LARGE SCALE GENOMIC DNA]</scope>
    <source>
        <strain evidence="3 4">cv. Zhongwan 6</strain>
    </source>
</reference>
<evidence type="ECO:0000313" key="4">
    <source>
        <dbReference type="Proteomes" id="UP001058974"/>
    </source>
</evidence>
<dbReference type="GO" id="GO:0003700">
    <property type="term" value="F:DNA-binding transcription factor activity"/>
    <property type="evidence" value="ECO:0007669"/>
    <property type="project" value="InterPro"/>
</dbReference>
<dbReference type="PROSITE" id="PS51297">
    <property type="entry name" value="K_BOX"/>
    <property type="match status" value="1"/>
</dbReference>
<keyword evidence="4" id="KW-1185">Reference proteome</keyword>
<organism evidence="3 4">
    <name type="scientific">Pisum sativum</name>
    <name type="common">Garden pea</name>
    <name type="synonym">Lathyrus oleraceus</name>
    <dbReference type="NCBI Taxonomy" id="3888"/>
    <lineage>
        <taxon>Eukaryota</taxon>
        <taxon>Viridiplantae</taxon>
        <taxon>Streptophyta</taxon>
        <taxon>Embryophyta</taxon>
        <taxon>Tracheophyta</taxon>
        <taxon>Spermatophyta</taxon>
        <taxon>Magnoliopsida</taxon>
        <taxon>eudicotyledons</taxon>
        <taxon>Gunneridae</taxon>
        <taxon>Pentapetalae</taxon>
        <taxon>rosids</taxon>
        <taxon>fabids</taxon>
        <taxon>Fabales</taxon>
        <taxon>Fabaceae</taxon>
        <taxon>Papilionoideae</taxon>
        <taxon>50 kb inversion clade</taxon>
        <taxon>NPAAA clade</taxon>
        <taxon>Hologalegina</taxon>
        <taxon>IRL clade</taxon>
        <taxon>Fabeae</taxon>
        <taxon>Lathyrus</taxon>
    </lineage>
</organism>
<feature type="domain" description="K-box" evidence="2">
    <location>
        <begin position="71"/>
        <end position="161"/>
    </location>
</feature>
<keyword evidence="1" id="KW-0175">Coiled coil</keyword>
<protein>
    <submittedName>
        <fullName evidence="3">MADS-box protein soc1, variant 3</fullName>
    </submittedName>
</protein>
<dbReference type="EMBL" id="JAMSHJ010000004">
    <property type="protein sequence ID" value="KAI5421484.1"/>
    <property type="molecule type" value="Genomic_DNA"/>
</dbReference>
<comment type="caution">
    <text evidence="3">The sequence shown here is derived from an EMBL/GenBank/DDBJ whole genome shotgun (WGS) entry which is preliminary data.</text>
</comment>
<evidence type="ECO:0000313" key="3">
    <source>
        <dbReference type="EMBL" id="KAI5421484.1"/>
    </source>
</evidence>